<keyword evidence="1" id="KW-0472">Membrane</keyword>
<feature type="transmembrane region" description="Helical" evidence="1">
    <location>
        <begin position="15"/>
        <end position="33"/>
    </location>
</feature>
<feature type="transmembrane region" description="Helical" evidence="1">
    <location>
        <begin position="196"/>
        <end position="217"/>
    </location>
</feature>
<name>A0A4Y8UIT1_9GAMM</name>
<keyword evidence="1" id="KW-1133">Transmembrane helix</keyword>
<feature type="transmembrane region" description="Helical" evidence="1">
    <location>
        <begin position="39"/>
        <end position="57"/>
    </location>
</feature>
<feature type="transmembrane region" description="Helical" evidence="1">
    <location>
        <begin position="92"/>
        <end position="112"/>
    </location>
</feature>
<protein>
    <submittedName>
        <fullName evidence="2">MFS transporter</fullName>
    </submittedName>
</protein>
<proteinExistence type="predicted"/>
<comment type="caution">
    <text evidence="2">The sequence shown here is derived from an EMBL/GenBank/DDBJ whole genome shotgun (WGS) entry which is preliminary data.</text>
</comment>
<keyword evidence="1" id="KW-0812">Transmembrane</keyword>
<feature type="transmembrane region" description="Helical" evidence="1">
    <location>
        <begin position="150"/>
        <end position="176"/>
    </location>
</feature>
<keyword evidence="3" id="KW-1185">Reference proteome</keyword>
<dbReference type="EMBL" id="SPIA01000001">
    <property type="protein sequence ID" value="TFH68766.1"/>
    <property type="molecule type" value="Genomic_DNA"/>
</dbReference>
<organism evidence="2 3">
    <name type="scientific">Gammaproteobacteria bacterium LSUCC0057</name>
    <dbReference type="NCBI Taxonomy" id="2559237"/>
    <lineage>
        <taxon>Bacteria</taxon>
        <taxon>Pseudomonadati</taxon>
        <taxon>Pseudomonadota</taxon>
        <taxon>Gammaproteobacteria</taxon>
        <taxon>Cellvibrionales</taxon>
        <taxon>Porticoccaceae</taxon>
        <taxon>SAR92 clade</taxon>
    </lineage>
</organism>
<evidence type="ECO:0000256" key="1">
    <source>
        <dbReference type="SAM" id="Phobius"/>
    </source>
</evidence>
<dbReference type="AlphaFoldDB" id="A0A4Y8UIT1"/>
<gene>
    <name evidence="2" type="ORF">E3W66_02090</name>
</gene>
<accession>A0A4Y8UIT1</accession>
<dbReference type="OrthoDB" id="188353at2"/>
<reference evidence="2 3" key="1">
    <citation type="submission" date="2019-03" db="EMBL/GenBank/DDBJ databases">
        <title>Draft genome of Gammaproteobacteria bacterium LSUCC0057, a member of the SAR92 clade.</title>
        <authorList>
            <person name="Lanclos V.C."/>
            <person name="Doiron C."/>
            <person name="Henson M.W."/>
            <person name="Thrash J.C."/>
        </authorList>
    </citation>
    <scope>NUCLEOTIDE SEQUENCE [LARGE SCALE GENOMIC DNA]</scope>
    <source>
        <strain evidence="2 3">LSUCC0057</strain>
    </source>
</reference>
<evidence type="ECO:0000313" key="2">
    <source>
        <dbReference type="EMBL" id="TFH68766.1"/>
    </source>
</evidence>
<dbReference type="Proteomes" id="UP000298133">
    <property type="component" value="Unassembled WGS sequence"/>
</dbReference>
<sequence length="238" mass="25806">MTTTETPSTPPRENMLINLLFNIALPTLVLTQLSDPAYLGIKLAIAVAISFPIGYGVRDFMLRGRVNFISALGLISVLLTGGFSLFELRAEYIAIKEAAIPLLLGVATLLSLRTSQPLVNTFLLNDAIINRPAIEQALAERGAQRQFDQLLVKASVLLASSFLLSSLLNYALATYLLVAEPGTVEFNQQLGEMTALSFPVIALPATIVLTAALFYLFRGIGRVTGLSFEEIIHPQQSK</sequence>
<feature type="transmembrane region" description="Helical" evidence="1">
    <location>
        <begin position="66"/>
        <end position="86"/>
    </location>
</feature>
<dbReference type="NCBIfam" id="NF041646">
    <property type="entry name" value="VC0807_fam"/>
    <property type="match status" value="1"/>
</dbReference>
<evidence type="ECO:0000313" key="3">
    <source>
        <dbReference type="Proteomes" id="UP000298133"/>
    </source>
</evidence>